<sequence>MRARVASTKSEVLPVPAPPRTTSGEVGTEYASTTSFGKVKPTLSTLWRRSVNLVFPLLLLTGSFKRKGLTHIGIFAQGAMNPALFHPEFPNA</sequence>
<name>A0A6J6MIY5_9ZZZZ</name>
<dbReference type="AlphaFoldDB" id="A0A6J6MIY5"/>
<evidence type="ECO:0000313" key="2">
    <source>
        <dbReference type="EMBL" id="CAB4672333.1"/>
    </source>
</evidence>
<accession>A0A6J6MIY5</accession>
<feature type="region of interest" description="Disordered" evidence="1">
    <location>
        <begin position="1"/>
        <end position="29"/>
    </location>
</feature>
<evidence type="ECO:0000256" key="1">
    <source>
        <dbReference type="SAM" id="MobiDB-lite"/>
    </source>
</evidence>
<dbReference type="EMBL" id="CAEZWZ010000070">
    <property type="protein sequence ID" value="CAB4672333.1"/>
    <property type="molecule type" value="Genomic_DNA"/>
</dbReference>
<protein>
    <submittedName>
        <fullName evidence="2">Unannotated protein</fullName>
    </submittedName>
</protein>
<reference evidence="2" key="1">
    <citation type="submission" date="2020-05" db="EMBL/GenBank/DDBJ databases">
        <authorList>
            <person name="Chiriac C."/>
            <person name="Salcher M."/>
            <person name="Ghai R."/>
            <person name="Kavagutti S V."/>
        </authorList>
    </citation>
    <scope>NUCLEOTIDE SEQUENCE</scope>
</reference>
<feature type="compositionally biased region" description="Polar residues" evidence="1">
    <location>
        <begin position="20"/>
        <end position="29"/>
    </location>
</feature>
<gene>
    <name evidence="2" type="ORF">UFOPK2329_00553</name>
</gene>
<proteinExistence type="predicted"/>
<organism evidence="2">
    <name type="scientific">freshwater metagenome</name>
    <dbReference type="NCBI Taxonomy" id="449393"/>
    <lineage>
        <taxon>unclassified sequences</taxon>
        <taxon>metagenomes</taxon>
        <taxon>ecological metagenomes</taxon>
    </lineage>
</organism>